<keyword evidence="8" id="KW-1000">Mitochondrion outer membrane</keyword>
<comment type="catalytic activity">
    <reaction evidence="16">
        <text>RX + glutathione = an S-substituted glutathione + a halide anion + H(+)</text>
        <dbReference type="Rhea" id="RHEA:16437"/>
        <dbReference type="ChEBI" id="CHEBI:15378"/>
        <dbReference type="ChEBI" id="CHEBI:16042"/>
        <dbReference type="ChEBI" id="CHEBI:17792"/>
        <dbReference type="ChEBI" id="CHEBI:57925"/>
        <dbReference type="ChEBI" id="CHEBI:90779"/>
        <dbReference type="EC" id="2.5.1.18"/>
    </reaction>
    <physiologicalReaction direction="left-to-right" evidence="16">
        <dbReference type="Rhea" id="RHEA:16438"/>
    </physiologicalReaction>
</comment>
<evidence type="ECO:0000256" key="1">
    <source>
        <dbReference type="ARBA" id="ARBA00003701"/>
    </source>
</evidence>
<dbReference type="InterPro" id="IPR023352">
    <property type="entry name" value="MAPEG-like_dom_sf"/>
</dbReference>
<dbReference type="InterPro" id="IPR040162">
    <property type="entry name" value="MGST1-like"/>
</dbReference>
<reference evidence="18" key="2">
    <citation type="journal article" name="Mar. Pollut. Bull.">
        <title>The genome of the European estuarine calanoid copepod Eurytemora affinis: Potential use in molecular ecotoxicology.</title>
        <authorList>
            <person name="Choi B.S."/>
            <person name="Kim D.H."/>
            <person name="Kim M.S."/>
            <person name="Park J.C."/>
            <person name="Lee Y.H."/>
            <person name="Kim H.J."/>
            <person name="Jeong C.B."/>
            <person name="Hagiwara A."/>
            <person name="Souissi S."/>
            <person name="Lee J.S."/>
        </authorList>
    </citation>
    <scope>NUCLEOTIDE SEQUENCE</scope>
</reference>
<evidence type="ECO:0000256" key="3">
    <source>
        <dbReference type="ARBA" id="ARBA00004477"/>
    </source>
</evidence>
<proteinExistence type="evidence at transcript level"/>
<evidence type="ECO:0000256" key="9">
    <source>
        <dbReference type="ARBA" id="ARBA00022824"/>
    </source>
</evidence>
<reference evidence="18" key="1">
    <citation type="submission" date="2020-10" db="EMBL/GenBank/DDBJ databases">
        <authorList>
            <person name="Kim D.-H."/>
        </authorList>
    </citation>
    <scope>NUCLEOTIDE SEQUENCE</scope>
</reference>
<evidence type="ECO:0000256" key="10">
    <source>
        <dbReference type="ARBA" id="ARBA00022989"/>
    </source>
</evidence>
<evidence type="ECO:0000256" key="13">
    <source>
        <dbReference type="ARBA" id="ARBA00023136"/>
    </source>
</evidence>
<feature type="transmembrane region" description="Helical" evidence="17">
    <location>
        <begin position="75"/>
        <end position="103"/>
    </location>
</feature>
<dbReference type="FunFam" id="1.20.120.550:FF:000002">
    <property type="entry name" value="Microsomal glutathione S-transferase 1"/>
    <property type="match status" value="1"/>
</dbReference>
<evidence type="ECO:0000256" key="4">
    <source>
        <dbReference type="ARBA" id="ARBA00010459"/>
    </source>
</evidence>
<keyword evidence="10 17" id="KW-1133">Transmembrane helix</keyword>
<dbReference type="EC" id="2.5.1.18" evidence="5"/>
<keyword evidence="6" id="KW-0808">Transferase</keyword>
<evidence type="ECO:0000256" key="5">
    <source>
        <dbReference type="ARBA" id="ARBA00012452"/>
    </source>
</evidence>
<dbReference type="Gene3D" id="1.20.120.550">
    <property type="entry name" value="Membrane associated eicosanoid/glutathione metabolism-like domain"/>
    <property type="match status" value="1"/>
</dbReference>
<dbReference type="PANTHER" id="PTHR10689:SF6">
    <property type="entry name" value="MICROSOMAL GLUTATHIONE S-TRANSFERASE 1"/>
    <property type="match status" value="1"/>
</dbReference>
<sequence>MNVDKELFAAFAFHAGLMVVKTLGMSFLTARQRFAKNNFISREDGKTRPAAKIGTGVDEDVERVRRAHQNDIENIFPFLTLGFLYLFTNPALSTATTVFRLFSGARILHSVVYLWEIPQPSRALAFFAGMGANLYMGYKILSTFMSAM</sequence>
<keyword evidence="12" id="KW-0496">Mitochondrion</keyword>
<evidence type="ECO:0000256" key="8">
    <source>
        <dbReference type="ARBA" id="ARBA00022787"/>
    </source>
</evidence>
<organism evidence="18">
    <name type="scientific">Eurytemora affinis</name>
    <name type="common">Copepod</name>
    <name type="synonym">Temora affinis</name>
    <dbReference type="NCBI Taxonomy" id="88015"/>
    <lineage>
        <taxon>Eukaryota</taxon>
        <taxon>Metazoa</taxon>
        <taxon>Ecdysozoa</taxon>
        <taxon>Arthropoda</taxon>
        <taxon>Crustacea</taxon>
        <taxon>Multicrustacea</taxon>
        <taxon>Hexanauplia</taxon>
        <taxon>Copepoda</taxon>
        <taxon>Calanoida</taxon>
        <taxon>Temoridae</taxon>
        <taxon>Eurytemora</taxon>
    </lineage>
</organism>
<evidence type="ECO:0000256" key="6">
    <source>
        <dbReference type="ARBA" id="ARBA00022679"/>
    </source>
</evidence>
<accession>A0A8B0MBA3</accession>
<dbReference type="OrthoDB" id="193139at2759"/>
<dbReference type="EMBL" id="MW149335">
    <property type="protein sequence ID" value="QTW43635.1"/>
    <property type="molecule type" value="mRNA"/>
</dbReference>
<evidence type="ECO:0000256" key="14">
    <source>
        <dbReference type="ARBA" id="ARBA00038540"/>
    </source>
</evidence>
<dbReference type="GO" id="GO:0005789">
    <property type="term" value="C:endoplasmic reticulum membrane"/>
    <property type="evidence" value="ECO:0007669"/>
    <property type="project" value="UniProtKB-SubCell"/>
</dbReference>
<dbReference type="InterPro" id="IPR001129">
    <property type="entry name" value="Membr-assoc_MAPEG"/>
</dbReference>
<keyword evidence="11" id="KW-0007">Acetylation</keyword>
<dbReference type="AlphaFoldDB" id="A0A8B0MBA3"/>
<name>A0A8B0MBA3_EURAF</name>
<protein>
    <recommendedName>
        <fullName evidence="15">Microsomal glutathione S-transferase 1</fullName>
        <ecNumber evidence="5">2.5.1.18</ecNumber>
    </recommendedName>
</protein>
<dbReference type="SUPFAM" id="SSF161084">
    <property type="entry name" value="MAPEG domain-like"/>
    <property type="match status" value="1"/>
</dbReference>
<dbReference type="GO" id="GO:0004364">
    <property type="term" value="F:glutathione transferase activity"/>
    <property type="evidence" value="ECO:0007669"/>
    <property type="project" value="UniProtKB-EC"/>
</dbReference>
<evidence type="ECO:0000256" key="7">
    <source>
        <dbReference type="ARBA" id="ARBA00022692"/>
    </source>
</evidence>
<keyword evidence="7 17" id="KW-0812">Transmembrane</keyword>
<comment type="function">
    <text evidence="1">Conjugation of reduced glutathione to a wide number of exogenous and endogenous hydrophobic electrophiles.</text>
</comment>
<evidence type="ECO:0000313" key="18">
    <source>
        <dbReference type="EMBL" id="QTW43635.1"/>
    </source>
</evidence>
<evidence type="ECO:0000256" key="17">
    <source>
        <dbReference type="SAM" id="Phobius"/>
    </source>
</evidence>
<comment type="subcellular location">
    <subcellularLocation>
        <location evidence="3">Endoplasmic reticulum membrane</location>
        <topology evidence="3">Multi-pass membrane protein</topology>
    </subcellularLocation>
    <subcellularLocation>
        <location evidence="2">Mitochondrion outer membrane</location>
    </subcellularLocation>
</comment>
<evidence type="ECO:0000256" key="15">
    <source>
        <dbReference type="ARBA" id="ARBA00039397"/>
    </source>
</evidence>
<dbReference type="Pfam" id="PF01124">
    <property type="entry name" value="MAPEG"/>
    <property type="match status" value="1"/>
</dbReference>
<keyword evidence="9" id="KW-0256">Endoplasmic reticulum</keyword>
<evidence type="ECO:0000256" key="16">
    <source>
        <dbReference type="ARBA" id="ARBA00049385"/>
    </source>
</evidence>
<evidence type="ECO:0000256" key="2">
    <source>
        <dbReference type="ARBA" id="ARBA00004294"/>
    </source>
</evidence>
<feature type="transmembrane region" description="Helical" evidence="17">
    <location>
        <begin position="6"/>
        <end position="28"/>
    </location>
</feature>
<evidence type="ECO:0000256" key="12">
    <source>
        <dbReference type="ARBA" id="ARBA00023128"/>
    </source>
</evidence>
<dbReference type="PANTHER" id="PTHR10689">
    <property type="entry name" value="MICROSOMAL GLUTATHIONE S-TRANSFERASE 1"/>
    <property type="match status" value="1"/>
</dbReference>
<evidence type="ECO:0000256" key="11">
    <source>
        <dbReference type="ARBA" id="ARBA00022990"/>
    </source>
</evidence>
<feature type="transmembrane region" description="Helical" evidence="17">
    <location>
        <begin position="123"/>
        <end position="141"/>
    </location>
</feature>
<dbReference type="GO" id="GO:0005741">
    <property type="term" value="C:mitochondrial outer membrane"/>
    <property type="evidence" value="ECO:0007669"/>
    <property type="project" value="UniProtKB-SubCell"/>
</dbReference>
<comment type="similarity">
    <text evidence="4">Belongs to the MAPEG family.</text>
</comment>
<keyword evidence="13 17" id="KW-0472">Membrane</keyword>
<comment type="subunit">
    <text evidence="14">Homotrimer; The trimer binds only one molecule of glutathione.</text>
</comment>